<protein>
    <recommendedName>
        <fullName evidence="1">DUF6535 domain-containing protein</fullName>
    </recommendedName>
</protein>
<sequence>MRKDALVRGITVGHARMLRGALNVIVAQEGTDALRSFVGRVFDPGQAKEPFAWKGNFTSKISVNVAKNWSSWYEDKTGPNSEPEEIAHSTPHHDMDLGWAPRMDLANLYWNAQMQFSTGPYYTGPMERWTSASKQRPVAGWPLTAMPDDVQDQDVLQDNLRDPIEGIGNKNDRFGFEMDDDAPVWRVYARAAQKRDSERLTQWNSSLDTLLIFAGLFSAVSTTFIIESYKQMQPDYTELMFRALVANTSGKEFVQQPFHVTESSRAVNCLWISSLIISLSTALIAILAKQWIAAYPVPIRDNLREWAQLRQFRMDIISPYLSTSLKARIRAEIPIAARAYLHEEQARYLRVAFHFGHDKMAVPLVNCVERWMYHDSGIRRRYADTIVRANCPILESTAHLVVRWFTENWTHRFQYFGIDHSYYPRILVLINAWRSHFEEDPSAIVTLLDSILNNPERRIVPHHHPTLCAGDPRYCRLIDQIAAILEQHQFTTGRGDDVERTLKMQTFETFMFFWKLHGYSEDAAHPSVHIWLSNEDALSGISIHGEHVLPLLYSIRPRSLPTRAHFALLFRLLDPTNTWHSAVSDDPLQPHALDQCLYLVDHFVFGGSENRRLALSLIDSGRLEPLSRAPSWNAKCLFLNMTETLATMATTAVNGNLTLMIPSEAPNDHALLVDKLVSSFIHADAECGPAGEIIISSTWRAQAQTPLLHGTCADFVLLSAVYRSTVRTDHAGNKFPHESLNDTTCQTVMAHHADQVVVPT</sequence>
<dbReference type="AlphaFoldDB" id="A0A165P816"/>
<dbReference type="OrthoDB" id="3221808at2759"/>
<gene>
    <name evidence="2" type="ORF">EXIGLDRAFT_744877</name>
</gene>
<feature type="domain" description="DUF6535" evidence="1">
    <location>
        <begin position="185"/>
        <end position="317"/>
    </location>
</feature>
<reference evidence="2 3" key="1">
    <citation type="journal article" date="2016" name="Mol. Biol. Evol.">
        <title>Comparative Genomics of Early-Diverging Mushroom-Forming Fungi Provides Insights into the Origins of Lignocellulose Decay Capabilities.</title>
        <authorList>
            <person name="Nagy L.G."/>
            <person name="Riley R."/>
            <person name="Tritt A."/>
            <person name="Adam C."/>
            <person name="Daum C."/>
            <person name="Floudas D."/>
            <person name="Sun H."/>
            <person name="Yadav J.S."/>
            <person name="Pangilinan J."/>
            <person name="Larsson K.H."/>
            <person name="Matsuura K."/>
            <person name="Barry K."/>
            <person name="Labutti K."/>
            <person name="Kuo R."/>
            <person name="Ohm R.A."/>
            <person name="Bhattacharya S.S."/>
            <person name="Shirouzu T."/>
            <person name="Yoshinaga Y."/>
            <person name="Martin F.M."/>
            <person name="Grigoriev I.V."/>
            <person name="Hibbett D.S."/>
        </authorList>
    </citation>
    <scope>NUCLEOTIDE SEQUENCE [LARGE SCALE GENOMIC DNA]</scope>
    <source>
        <strain evidence="2 3">HHB12029</strain>
    </source>
</reference>
<evidence type="ECO:0000313" key="3">
    <source>
        <dbReference type="Proteomes" id="UP000077266"/>
    </source>
</evidence>
<organism evidence="2 3">
    <name type="scientific">Exidia glandulosa HHB12029</name>
    <dbReference type="NCBI Taxonomy" id="1314781"/>
    <lineage>
        <taxon>Eukaryota</taxon>
        <taxon>Fungi</taxon>
        <taxon>Dikarya</taxon>
        <taxon>Basidiomycota</taxon>
        <taxon>Agaricomycotina</taxon>
        <taxon>Agaricomycetes</taxon>
        <taxon>Auriculariales</taxon>
        <taxon>Exidiaceae</taxon>
        <taxon>Exidia</taxon>
    </lineage>
</organism>
<dbReference type="Proteomes" id="UP000077266">
    <property type="component" value="Unassembled WGS sequence"/>
</dbReference>
<dbReference type="EMBL" id="KV425891">
    <property type="protein sequence ID" value="KZW01777.1"/>
    <property type="molecule type" value="Genomic_DNA"/>
</dbReference>
<dbReference type="Pfam" id="PF20153">
    <property type="entry name" value="DUF6535"/>
    <property type="match status" value="1"/>
</dbReference>
<keyword evidence="3" id="KW-1185">Reference proteome</keyword>
<accession>A0A165P816</accession>
<name>A0A165P816_EXIGL</name>
<dbReference type="InterPro" id="IPR045338">
    <property type="entry name" value="DUF6535"/>
</dbReference>
<evidence type="ECO:0000313" key="2">
    <source>
        <dbReference type="EMBL" id="KZW01777.1"/>
    </source>
</evidence>
<dbReference type="InParanoid" id="A0A165P816"/>
<evidence type="ECO:0000259" key="1">
    <source>
        <dbReference type="Pfam" id="PF20153"/>
    </source>
</evidence>
<proteinExistence type="predicted"/>